<evidence type="ECO:0000313" key="2">
    <source>
        <dbReference type="EMBL" id="ETO04062.1"/>
    </source>
</evidence>
<keyword evidence="3" id="KW-1185">Reference proteome</keyword>
<organism evidence="2 3">
    <name type="scientific">Reticulomyxa filosa</name>
    <dbReference type="NCBI Taxonomy" id="46433"/>
    <lineage>
        <taxon>Eukaryota</taxon>
        <taxon>Sar</taxon>
        <taxon>Rhizaria</taxon>
        <taxon>Retaria</taxon>
        <taxon>Foraminifera</taxon>
        <taxon>Monothalamids</taxon>
        <taxon>Reticulomyxidae</taxon>
        <taxon>Reticulomyxa</taxon>
    </lineage>
</organism>
<sequence>MKESKKEGRRSKSSENGGSEPLPIKNLRSADEEYLRPLPSIQGDFRWVILNVKDLSLIGHYNGNSKLLLESINECVKQTSHAHVLLVQMKDLLLCISHSGSKAPISDRTNLSFCIEYIKRYFAL</sequence>
<evidence type="ECO:0000256" key="1">
    <source>
        <dbReference type="SAM" id="MobiDB-lite"/>
    </source>
</evidence>
<reference evidence="2 3" key="1">
    <citation type="journal article" date="2013" name="Curr. Biol.">
        <title>The Genome of the Foraminiferan Reticulomyxa filosa.</title>
        <authorList>
            <person name="Glockner G."/>
            <person name="Hulsmann N."/>
            <person name="Schleicher M."/>
            <person name="Noegel A.A."/>
            <person name="Eichinger L."/>
            <person name="Gallinger C."/>
            <person name="Pawlowski J."/>
            <person name="Sierra R."/>
            <person name="Euteneuer U."/>
            <person name="Pillet L."/>
            <person name="Moustafa A."/>
            <person name="Platzer M."/>
            <person name="Groth M."/>
            <person name="Szafranski K."/>
            <person name="Schliwa M."/>
        </authorList>
    </citation>
    <scope>NUCLEOTIDE SEQUENCE [LARGE SCALE GENOMIC DNA]</scope>
</reference>
<feature type="compositionally biased region" description="Basic and acidic residues" evidence="1">
    <location>
        <begin position="1"/>
        <end position="13"/>
    </location>
</feature>
<dbReference type="EMBL" id="ASPP01030562">
    <property type="protein sequence ID" value="ETO04062.1"/>
    <property type="molecule type" value="Genomic_DNA"/>
</dbReference>
<dbReference type="Proteomes" id="UP000023152">
    <property type="component" value="Unassembled WGS sequence"/>
</dbReference>
<protein>
    <submittedName>
        <fullName evidence="2">Uncharacterized protein</fullName>
    </submittedName>
</protein>
<proteinExistence type="predicted"/>
<feature type="non-terminal residue" evidence="2">
    <location>
        <position position="124"/>
    </location>
</feature>
<evidence type="ECO:0000313" key="3">
    <source>
        <dbReference type="Proteomes" id="UP000023152"/>
    </source>
</evidence>
<accession>X6LSH0</accession>
<comment type="caution">
    <text evidence="2">The sequence shown here is derived from an EMBL/GenBank/DDBJ whole genome shotgun (WGS) entry which is preliminary data.</text>
</comment>
<name>X6LSH0_RETFI</name>
<gene>
    <name evidence="2" type="ORF">RFI_33340</name>
</gene>
<feature type="region of interest" description="Disordered" evidence="1">
    <location>
        <begin position="1"/>
        <end position="25"/>
    </location>
</feature>
<dbReference type="AlphaFoldDB" id="X6LSH0"/>